<comment type="caution">
    <text evidence="4">The sequence shown here is derived from an EMBL/GenBank/DDBJ whole genome shotgun (WGS) entry which is preliminary data.</text>
</comment>
<organism evidence="4 5">
    <name type="scientific">Candidatus Segetimicrobium genomatis</name>
    <dbReference type="NCBI Taxonomy" id="2569760"/>
    <lineage>
        <taxon>Bacteria</taxon>
        <taxon>Bacillati</taxon>
        <taxon>Candidatus Sysuimicrobiota</taxon>
        <taxon>Candidatus Sysuimicrobiia</taxon>
        <taxon>Candidatus Sysuimicrobiales</taxon>
        <taxon>Candidatus Segetimicrobiaceae</taxon>
        <taxon>Candidatus Segetimicrobium</taxon>
    </lineage>
</organism>
<dbReference type="GO" id="GO:0016874">
    <property type="term" value="F:ligase activity"/>
    <property type="evidence" value="ECO:0007669"/>
    <property type="project" value="UniProtKB-KW"/>
</dbReference>
<evidence type="ECO:0000313" key="4">
    <source>
        <dbReference type="EMBL" id="TMJ05037.1"/>
    </source>
</evidence>
<dbReference type="PANTHER" id="PTHR43845:SF1">
    <property type="entry name" value="BLR5969 PROTEIN"/>
    <property type="match status" value="1"/>
</dbReference>
<keyword evidence="4" id="KW-0436">Ligase</keyword>
<dbReference type="Pfam" id="PF00501">
    <property type="entry name" value="AMP-binding"/>
    <property type="match status" value="1"/>
</dbReference>
<dbReference type="Pfam" id="PF14535">
    <property type="entry name" value="AMP-binding_C_2"/>
    <property type="match status" value="1"/>
</dbReference>
<feature type="domain" description="AMP-dependent ligase C-terminal" evidence="3">
    <location>
        <begin position="361"/>
        <end position="441"/>
    </location>
</feature>
<dbReference type="InterPro" id="IPR028154">
    <property type="entry name" value="AMP-dep_Lig_C"/>
</dbReference>
<evidence type="ECO:0000259" key="2">
    <source>
        <dbReference type="Pfam" id="PF00501"/>
    </source>
</evidence>
<dbReference type="EMBL" id="VBAL01000034">
    <property type="protein sequence ID" value="TMJ05037.1"/>
    <property type="molecule type" value="Genomic_DNA"/>
</dbReference>
<dbReference type="Gene3D" id="3.40.50.12780">
    <property type="entry name" value="N-terminal domain of ligase-like"/>
    <property type="match status" value="1"/>
</dbReference>
<evidence type="ECO:0000259" key="3">
    <source>
        <dbReference type="Pfam" id="PF14535"/>
    </source>
</evidence>
<dbReference type="InterPro" id="IPR045851">
    <property type="entry name" value="AMP-bd_C_sf"/>
</dbReference>
<dbReference type="InterPro" id="IPR042099">
    <property type="entry name" value="ANL_N_sf"/>
</dbReference>
<dbReference type="SUPFAM" id="SSF56801">
    <property type="entry name" value="Acetyl-CoA synthetase-like"/>
    <property type="match status" value="1"/>
</dbReference>
<accession>A0A537LBH3</accession>
<feature type="domain" description="AMP-dependent synthetase/ligase" evidence="2">
    <location>
        <begin position="176"/>
        <end position="312"/>
    </location>
</feature>
<evidence type="ECO:0000313" key="5">
    <source>
        <dbReference type="Proteomes" id="UP000319353"/>
    </source>
</evidence>
<gene>
    <name evidence="4" type="ORF">E6H01_03725</name>
</gene>
<dbReference type="Proteomes" id="UP000319353">
    <property type="component" value="Unassembled WGS sequence"/>
</dbReference>
<name>A0A537LBH3_9BACT</name>
<evidence type="ECO:0000256" key="1">
    <source>
        <dbReference type="SAM" id="MobiDB-lite"/>
    </source>
</evidence>
<dbReference type="AlphaFoldDB" id="A0A537LBH3"/>
<dbReference type="InterPro" id="IPR000873">
    <property type="entry name" value="AMP-dep_synth/lig_dom"/>
</dbReference>
<proteinExistence type="predicted"/>
<sequence>MRARKRPSVFPPPAGRTQGKGTGVLAATVCCKGVAIVHDVYDPAELQPASQRAGTQEVAFRRVVERAITVSPALRQALEAAGVSPERVTLADLPRIPLLKKESLPGRQGEAPPWGGWLARPLADVRRIFVSPGPIYEPEGRMPDYWGFAPALFAAGFRRGDIVLNTFSYHLTPAGAMFDGALEALGSVVVPTGVGNIEIQVKTLQDVRARGLIGTPSFLALVLDKVGERGARSSLEVGFVSGEPLSESLRTDLESRHRMRIGQAYAIGDIGLIAYECSQRTGLHVAERVVVEIVDPATGARLPDGEMGEVAVSFLSDLYPLLRLGTGDLSRIAPGSCACGRTSARLERIFGRVGDAVKVRGIFLHPHDLDRAMARYPEVARYQAVVTRREHQDELTVRLETGGPQTRLGGAVADSVREVTRLRAIVEVLPPGTLGPNEKKLVDLRKWD</sequence>
<feature type="region of interest" description="Disordered" evidence="1">
    <location>
        <begin position="1"/>
        <end position="21"/>
    </location>
</feature>
<dbReference type="PANTHER" id="PTHR43845">
    <property type="entry name" value="BLR5969 PROTEIN"/>
    <property type="match status" value="1"/>
</dbReference>
<dbReference type="Gene3D" id="3.30.300.30">
    <property type="match status" value="1"/>
</dbReference>
<protein>
    <submittedName>
        <fullName evidence="4">Phenylacetate--CoA ligase</fullName>
    </submittedName>
</protein>
<reference evidence="4 5" key="1">
    <citation type="journal article" date="2019" name="Nat. Microbiol.">
        <title>Mediterranean grassland soil C-N compound turnover is dependent on rainfall and depth, and is mediated by genomically divergent microorganisms.</title>
        <authorList>
            <person name="Diamond S."/>
            <person name="Andeer P.F."/>
            <person name="Li Z."/>
            <person name="Crits-Christoph A."/>
            <person name="Burstein D."/>
            <person name="Anantharaman K."/>
            <person name="Lane K.R."/>
            <person name="Thomas B.C."/>
            <person name="Pan C."/>
            <person name="Northen T.R."/>
            <person name="Banfield J.F."/>
        </authorList>
    </citation>
    <scope>NUCLEOTIDE SEQUENCE [LARGE SCALE GENOMIC DNA]</scope>
    <source>
        <strain evidence="4">NP_4</strain>
    </source>
</reference>